<gene>
    <name evidence="1" type="ORF">F0U83_08665</name>
</gene>
<evidence type="ECO:0000313" key="1">
    <source>
        <dbReference type="EMBL" id="QEQ96784.1"/>
    </source>
</evidence>
<dbReference type="EMBL" id="CP043869">
    <property type="protein sequence ID" value="QEQ96784.1"/>
    <property type="molecule type" value="Genomic_DNA"/>
</dbReference>
<keyword evidence="2" id="KW-1185">Reference proteome</keyword>
<proteinExistence type="predicted"/>
<dbReference type="Proteomes" id="UP000324760">
    <property type="component" value="Chromosome"/>
</dbReference>
<name>A0A5P1RAV9_9GAMM</name>
<dbReference type="Gene3D" id="3.30.70.1060">
    <property type="entry name" value="Dimeric alpha+beta barrel"/>
    <property type="match status" value="1"/>
</dbReference>
<organism evidence="1 2">
    <name type="scientific">Neptunomonas concharum</name>
    <dbReference type="NCBI Taxonomy" id="1031538"/>
    <lineage>
        <taxon>Bacteria</taxon>
        <taxon>Pseudomonadati</taxon>
        <taxon>Pseudomonadota</taxon>
        <taxon>Gammaproteobacteria</taxon>
        <taxon>Oceanospirillales</taxon>
        <taxon>Oceanospirillaceae</taxon>
        <taxon>Neptunomonas</taxon>
    </lineage>
</organism>
<reference evidence="1 2" key="1">
    <citation type="journal article" date="2019" name="Biochem. Eng. J.">
        <title>Metabolic engineering of the marine bacteria Neptunomonas concharum for the production of acetoin and meso-2,3-butanediol from acetate.</title>
        <authorList>
            <person name="Li W."/>
            <person name="Pu N."/>
            <person name="Liu C.-X."/>
            <person name="Yuan Q.-P."/>
            <person name="Li Z.-J."/>
        </authorList>
    </citation>
    <scope>NUCLEOTIDE SEQUENCE [LARGE SCALE GENOMIC DNA]</scope>
    <source>
        <strain evidence="1 2">JCM17730</strain>
    </source>
</reference>
<dbReference type="InterPro" id="IPR011008">
    <property type="entry name" value="Dimeric_a/b-barrel"/>
</dbReference>
<dbReference type="OrthoDB" id="9814407at2"/>
<evidence type="ECO:0008006" key="3">
    <source>
        <dbReference type="Google" id="ProtNLM"/>
    </source>
</evidence>
<dbReference type="PANTHER" id="PTHR37828">
    <property type="entry name" value="GSR2449 PROTEIN"/>
    <property type="match status" value="1"/>
</dbReference>
<evidence type="ECO:0000313" key="2">
    <source>
        <dbReference type="Proteomes" id="UP000324760"/>
    </source>
</evidence>
<dbReference type="AlphaFoldDB" id="A0A5P1RAV9"/>
<dbReference type="PANTHER" id="PTHR37828:SF1">
    <property type="entry name" value="YCII-RELATED DOMAIN-CONTAINING PROTEIN"/>
    <property type="match status" value="1"/>
</dbReference>
<dbReference type="KEGG" id="ncu:F0U83_08665"/>
<sequence length="96" mass="10759">MFVVLLRFSENRSKASDFMEGHNQWIKKGFEDKVFLVVGSLQPGLGGSVLAHGESREALENRVNQDPFVAENVVTAEILEIEPKKADERLGFLLTK</sequence>
<accession>A0A5P1RAV9</accession>
<dbReference type="RefSeq" id="WP_138987397.1">
    <property type="nucleotide sequence ID" value="NZ_CP043869.1"/>
</dbReference>
<dbReference type="SUPFAM" id="SSF54909">
    <property type="entry name" value="Dimeric alpha+beta barrel"/>
    <property type="match status" value="1"/>
</dbReference>
<protein>
    <recommendedName>
        <fullName evidence="3">YCII-related domain-containing protein</fullName>
    </recommendedName>
</protein>